<evidence type="ECO:0000313" key="3">
    <source>
        <dbReference type="Proteomes" id="UP001221757"/>
    </source>
</evidence>
<dbReference type="AlphaFoldDB" id="A0AAD7D6L5"/>
<evidence type="ECO:0000256" key="1">
    <source>
        <dbReference type="SAM" id="MobiDB-lite"/>
    </source>
</evidence>
<gene>
    <name evidence="2" type="ORF">B0H17DRAFT_1207489</name>
</gene>
<dbReference type="EMBL" id="JARKIE010000145">
    <property type="protein sequence ID" value="KAJ7676213.1"/>
    <property type="molecule type" value="Genomic_DNA"/>
</dbReference>
<proteinExistence type="predicted"/>
<evidence type="ECO:0000313" key="2">
    <source>
        <dbReference type="EMBL" id="KAJ7676213.1"/>
    </source>
</evidence>
<feature type="compositionally biased region" description="Basic and acidic residues" evidence="1">
    <location>
        <begin position="1"/>
        <end position="21"/>
    </location>
</feature>
<sequence length="223" mass="24235">MAFEKGIKAGERKENDADKHRLPAASFPATHPPTKTPYPTARMPATRASTAGLRRHRLTPEEAADPSLRVLRQTAATSTTNIASAVPTTFGRSRKFVPLETVEEAPDNQSATDSDAFESEVVARGPSADAKHISLPAASDKPVIRRTGVRHTPPGRYPQFDGTVQPPGPKSFFDPSLGLARSPSNQFTANEPAVMHLVSENKDPRWIGKKEGGDFIVRPRPRE</sequence>
<feature type="region of interest" description="Disordered" evidence="1">
    <location>
        <begin position="204"/>
        <end position="223"/>
    </location>
</feature>
<dbReference type="Proteomes" id="UP001221757">
    <property type="component" value="Unassembled WGS sequence"/>
</dbReference>
<feature type="compositionally biased region" description="Basic and acidic residues" evidence="1">
    <location>
        <begin position="204"/>
        <end position="213"/>
    </location>
</feature>
<accession>A0AAD7D6L5</accession>
<keyword evidence="3" id="KW-1185">Reference proteome</keyword>
<name>A0AAD7D6L5_MYCRO</name>
<comment type="caution">
    <text evidence="2">The sequence shown here is derived from an EMBL/GenBank/DDBJ whole genome shotgun (WGS) entry which is preliminary data.</text>
</comment>
<protein>
    <submittedName>
        <fullName evidence="2">Uncharacterized protein</fullName>
    </submittedName>
</protein>
<feature type="region of interest" description="Disordered" evidence="1">
    <location>
        <begin position="102"/>
        <end position="171"/>
    </location>
</feature>
<feature type="region of interest" description="Disordered" evidence="1">
    <location>
        <begin position="1"/>
        <end position="69"/>
    </location>
</feature>
<organism evidence="2 3">
    <name type="scientific">Mycena rosella</name>
    <name type="common">Pink bonnet</name>
    <name type="synonym">Agaricus rosellus</name>
    <dbReference type="NCBI Taxonomy" id="1033263"/>
    <lineage>
        <taxon>Eukaryota</taxon>
        <taxon>Fungi</taxon>
        <taxon>Dikarya</taxon>
        <taxon>Basidiomycota</taxon>
        <taxon>Agaricomycotina</taxon>
        <taxon>Agaricomycetes</taxon>
        <taxon>Agaricomycetidae</taxon>
        <taxon>Agaricales</taxon>
        <taxon>Marasmiineae</taxon>
        <taxon>Mycenaceae</taxon>
        <taxon>Mycena</taxon>
    </lineage>
</organism>
<reference evidence="2" key="1">
    <citation type="submission" date="2023-03" db="EMBL/GenBank/DDBJ databases">
        <title>Massive genome expansion in bonnet fungi (Mycena s.s.) driven by repeated elements and novel gene families across ecological guilds.</title>
        <authorList>
            <consortium name="Lawrence Berkeley National Laboratory"/>
            <person name="Harder C.B."/>
            <person name="Miyauchi S."/>
            <person name="Viragh M."/>
            <person name="Kuo A."/>
            <person name="Thoen E."/>
            <person name="Andreopoulos B."/>
            <person name="Lu D."/>
            <person name="Skrede I."/>
            <person name="Drula E."/>
            <person name="Henrissat B."/>
            <person name="Morin E."/>
            <person name="Kohler A."/>
            <person name="Barry K."/>
            <person name="LaButti K."/>
            <person name="Morin E."/>
            <person name="Salamov A."/>
            <person name="Lipzen A."/>
            <person name="Mereny Z."/>
            <person name="Hegedus B."/>
            <person name="Baldrian P."/>
            <person name="Stursova M."/>
            <person name="Weitz H."/>
            <person name="Taylor A."/>
            <person name="Grigoriev I.V."/>
            <person name="Nagy L.G."/>
            <person name="Martin F."/>
            <person name="Kauserud H."/>
        </authorList>
    </citation>
    <scope>NUCLEOTIDE SEQUENCE</scope>
    <source>
        <strain evidence="2">CBHHK067</strain>
    </source>
</reference>